<dbReference type="OrthoDB" id="2290890at2759"/>
<proteinExistence type="predicted"/>
<evidence type="ECO:0000313" key="3">
    <source>
        <dbReference type="Proteomes" id="UP000646827"/>
    </source>
</evidence>
<gene>
    <name evidence="2" type="ORF">INT45_010034</name>
</gene>
<accession>A0A8H7VQU3</accession>
<reference evidence="2 3" key="1">
    <citation type="submission" date="2020-12" db="EMBL/GenBank/DDBJ databases">
        <title>Metabolic potential, ecology and presence of endohyphal bacteria is reflected in genomic diversity of Mucoromycotina.</title>
        <authorList>
            <person name="Muszewska A."/>
            <person name="Okrasinska A."/>
            <person name="Steczkiewicz K."/>
            <person name="Drgas O."/>
            <person name="Orlowska M."/>
            <person name="Perlinska-Lenart U."/>
            <person name="Aleksandrzak-Piekarczyk T."/>
            <person name="Szatraj K."/>
            <person name="Zielenkiewicz U."/>
            <person name="Pilsyk S."/>
            <person name="Malc E."/>
            <person name="Mieczkowski P."/>
            <person name="Kruszewska J.S."/>
            <person name="Biernat P."/>
            <person name="Pawlowska J."/>
        </authorList>
    </citation>
    <scope>NUCLEOTIDE SEQUENCE [LARGE SCALE GENOMIC DNA]</scope>
    <source>
        <strain evidence="2 3">CBS 142.35</strain>
    </source>
</reference>
<dbReference type="AlphaFoldDB" id="A0A8H7VQU3"/>
<evidence type="ECO:0000313" key="2">
    <source>
        <dbReference type="EMBL" id="KAG2225398.1"/>
    </source>
</evidence>
<name>A0A8H7VQU3_9FUNG</name>
<keyword evidence="3" id="KW-1185">Reference proteome</keyword>
<comment type="caution">
    <text evidence="2">The sequence shown here is derived from an EMBL/GenBank/DDBJ whole genome shotgun (WGS) entry which is preliminary data.</text>
</comment>
<protein>
    <submittedName>
        <fullName evidence="2">Uncharacterized protein</fullName>
    </submittedName>
</protein>
<sequence length="105" mass="12216">MEPPAHGIFSPRPTSNQRQLLSQLNAFENELGFLLGECATINVMLNSLRNAFWSSGSSSESIDIQREVLIDYDEIISKVEKLERKLQLLEMEFRAAQQRQQYWFH</sequence>
<dbReference type="EMBL" id="JAEPRB010000028">
    <property type="protein sequence ID" value="KAG2225398.1"/>
    <property type="molecule type" value="Genomic_DNA"/>
</dbReference>
<feature type="coiled-coil region" evidence="1">
    <location>
        <begin position="72"/>
        <end position="99"/>
    </location>
</feature>
<organism evidence="2 3">
    <name type="scientific">Circinella minor</name>
    <dbReference type="NCBI Taxonomy" id="1195481"/>
    <lineage>
        <taxon>Eukaryota</taxon>
        <taxon>Fungi</taxon>
        <taxon>Fungi incertae sedis</taxon>
        <taxon>Mucoromycota</taxon>
        <taxon>Mucoromycotina</taxon>
        <taxon>Mucoromycetes</taxon>
        <taxon>Mucorales</taxon>
        <taxon>Lichtheimiaceae</taxon>
        <taxon>Circinella</taxon>
    </lineage>
</organism>
<evidence type="ECO:0000256" key="1">
    <source>
        <dbReference type="SAM" id="Coils"/>
    </source>
</evidence>
<dbReference type="Proteomes" id="UP000646827">
    <property type="component" value="Unassembled WGS sequence"/>
</dbReference>
<keyword evidence="1" id="KW-0175">Coiled coil</keyword>